<dbReference type="Pfam" id="PF00196">
    <property type="entry name" value="GerE"/>
    <property type="match status" value="1"/>
</dbReference>
<feature type="domain" description="HTH luxR-type" evidence="4">
    <location>
        <begin position="161"/>
        <end position="226"/>
    </location>
</feature>
<dbReference type="Gene3D" id="1.10.10.10">
    <property type="entry name" value="Winged helix-like DNA-binding domain superfamily/Winged helix DNA-binding domain"/>
    <property type="match status" value="1"/>
</dbReference>
<dbReference type="SMART" id="SM00421">
    <property type="entry name" value="HTH_LUXR"/>
    <property type="match status" value="1"/>
</dbReference>
<dbReference type="PANTHER" id="PTHR44688:SF16">
    <property type="entry name" value="DNA-BINDING TRANSCRIPTIONAL ACTIVATOR DEVR_DOSR"/>
    <property type="match status" value="1"/>
</dbReference>
<dbReference type="InterPro" id="IPR016032">
    <property type="entry name" value="Sig_transdc_resp-reg_C-effctor"/>
</dbReference>
<gene>
    <name evidence="5" type="ORF">FTX54_014220</name>
</gene>
<dbReference type="PROSITE" id="PS50043">
    <property type="entry name" value="HTH_LUXR_2"/>
    <property type="match status" value="1"/>
</dbReference>
<dbReference type="CDD" id="cd06170">
    <property type="entry name" value="LuxR_C_like"/>
    <property type="match status" value="1"/>
</dbReference>
<dbReference type="GO" id="GO:0003677">
    <property type="term" value="F:DNA binding"/>
    <property type="evidence" value="ECO:0007669"/>
    <property type="project" value="UniProtKB-KW"/>
</dbReference>
<organism evidence="5 6">
    <name type="scientific">Alkalicoccus halolimnae</name>
    <dbReference type="NCBI Taxonomy" id="1667239"/>
    <lineage>
        <taxon>Bacteria</taxon>
        <taxon>Bacillati</taxon>
        <taxon>Bacillota</taxon>
        <taxon>Bacilli</taxon>
        <taxon>Bacillales</taxon>
        <taxon>Bacillaceae</taxon>
        <taxon>Alkalicoccus</taxon>
    </lineage>
</organism>
<dbReference type="SUPFAM" id="SSF46894">
    <property type="entry name" value="C-terminal effector domain of the bipartite response regulators"/>
    <property type="match status" value="1"/>
</dbReference>
<dbReference type="PANTHER" id="PTHR44688">
    <property type="entry name" value="DNA-BINDING TRANSCRIPTIONAL ACTIVATOR DEVR_DOSR"/>
    <property type="match status" value="1"/>
</dbReference>
<dbReference type="InterPro" id="IPR000792">
    <property type="entry name" value="Tscrpt_reg_LuxR_C"/>
</dbReference>
<dbReference type="GO" id="GO:0006355">
    <property type="term" value="P:regulation of DNA-templated transcription"/>
    <property type="evidence" value="ECO:0007669"/>
    <property type="project" value="InterPro"/>
</dbReference>
<reference evidence="5 6" key="1">
    <citation type="submission" date="2024-01" db="EMBL/GenBank/DDBJ databases">
        <title>Complete Genome Sequence of Alkalicoccus halolimnae BZ-SZ-XJ29T, a Moderately Halophilic Bacterium Isolated from a Salt Lake.</title>
        <authorList>
            <person name="Zhao B."/>
        </authorList>
    </citation>
    <scope>NUCLEOTIDE SEQUENCE [LARGE SCALE GENOMIC DNA]</scope>
    <source>
        <strain evidence="5 6">BZ-SZ-XJ29</strain>
    </source>
</reference>
<dbReference type="Proteomes" id="UP000321816">
    <property type="component" value="Chromosome"/>
</dbReference>
<evidence type="ECO:0000256" key="2">
    <source>
        <dbReference type="ARBA" id="ARBA00023125"/>
    </source>
</evidence>
<dbReference type="KEGG" id="ahal:FTX54_014220"/>
<name>A0A5C7F4P8_9BACI</name>
<dbReference type="PRINTS" id="PR00038">
    <property type="entry name" value="HTHLUXR"/>
</dbReference>
<evidence type="ECO:0000313" key="5">
    <source>
        <dbReference type="EMBL" id="WWD79537.1"/>
    </source>
</evidence>
<sequence length="232" mass="26298">MHGNQLTADRAVDDRILIIDYDRYLSGSSEQRLKDILSEKQVIIEKNSDASLNEANYVFLLVESVSLESLGWIEGVLGQLRGVKVLVVTVGRPKASLVPYISNRLNGILSLHSLYTYGSAIIDTLNKYGFFLEQNLHGDLVHQLHDQKLRDRPIKRLVLRKEEVQYRLTKNECSVLQHILDGHNNRNIAELMYLAPSTVSTVISHLLKKLGANDRTDAMVKIIRNGWVDALR</sequence>
<proteinExistence type="predicted"/>
<dbReference type="InterPro" id="IPR036388">
    <property type="entry name" value="WH-like_DNA-bd_sf"/>
</dbReference>
<protein>
    <submittedName>
        <fullName evidence="5">LuxR C-terminal-related transcriptional regulator</fullName>
    </submittedName>
</protein>
<dbReference type="AlphaFoldDB" id="A0A5C7F4P8"/>
<dbReference type="RefSeq" id="WP_147803800.1">
    <property type="nucleotide sequence ID" value="NZ_CP144914.1"/>
</dbReference>
<keyword evidence="3" id="KW-0804">Transcription</keyword>
<evidence type="ECO:0000313" key="6">
    <source>
        <dbReference type="Proteomes" id="UP000321816"/>
    </source>
</evidence>
<evidence type="ECO:0000256" key="3">
    <source>
        <dbReference type="ARBA" id="ARBA00023163"/>
    </source>
</evidence>
<keyword evidence="6" id="KW-1185">Reference proteome</keyword>
<dbReference type="PROSITE" id="PS00622">
    <property type="entry name" value="HTH_LUXR_1"/>
    <property type="match status" value="1"/>
</dbReference>
<accession>A0A5C7F4P8</accession>
<keyword evidence="2" id="KW-0238">DNA-binding</keyword>
<dbReference type="EMBL" id="CP144914">
    <property type="protein sequence ID" value="WWD79537.1"/>
    <property type="molecule type" value="Genomic_DNA"/>
</dbReference>
<keyword evidence="1" id="KW-0805">Transcription regulation</keyword>
<evidence type="ECO:0000256" key="1">
    <source>
        <dbReference type="ARBA" id="ARBA00023015"/>
    </source>
</evidence>
<evidence type="ECO:0000259" key="4">
    <source>
        <dbReference type="PROSITE" id="PS50043"/>
    </source>
</evidence>
<dbReference type="OrthoDB" id="2965189at2"/>